<feature type="compositionally biased region" description="Acidic residues" evidence="1">
    <location>
        <begin position="378"/>
        <end position="389"/>
    </location>
</feature>
<evidence type="ECO:0000313" key="2">
    <source>
        <dbReference type="EMBL" id="NBI51276.1"/>
    </source>
</evidence>
<dbReference type="Gene3D" id="4.10.1080.10">
    <property type="entry name" value="TSP type-3 repeat"/>
    <property type="match status" value="1"/>
</dbReference>
<evidence type="ECO:0008006" key="4">
    <source>
        <dbReference type="Google" id="ProtNLM"/>
    </source>
</evidence>
<dbReference type="RefSeq" id="WP_160648380.1">
    <property type="nucleotide sequence ID" value="NZ_RSEJ01000001.1"/>
</dbReference>
<dbReference type="InterPro" id="IPR028974">
    <property type="entry name" value="TSP_type-3_rpt"/>
</dbReference>
<gene>
    <name evidence="2" type="ORF">EIZ48_01640</name>
</gene>
<dbReference type="Proteomes" id="UP000738517">
    <property type="component" value="Unassembled WGS sequence"/>
</dbReference>
<feature type="compositionally biased region" description="Acidic residues" evidence="1">
    <location>
        <begin position="358"/>
        <end position="369"/>
    </location>
</feature>
<dbReference type="SUPFAM" id="SSF103647">
    <property type="entry name" value="TSP type-3 repeat"/>
    <property type="match status" value="2"/>
</dbReference>
<organism evidence="2 3">
    <name type="scientific">Photobacterium alginatilyticum</name>
    <dbReference type="NCBI Taxonomy" id="1775171"/>
    <lineage>
        <taxon>Bacteria</taxon>
        <taxon>Pseudomonadati</taxon>
        <taxon>Pseudomonadota</taxon>
        <taxon>Gammaproteobacteria</taxon>
        <taxon>Vibrionales</taxon>
        <taxon>Vibrionaceae</taxon>
        <taxon>Photobacterium</taxon>
    </lineage>
</organism>
<dbReference type="EMBL" id="RSEJ01000001">
    <property type="protein sequence ID" value="NBI51276.1"/>
    <property type="molecule type" value="Genomic_DNA"/>
</dbReference>
<feature type="region of interest" description="Disordered" evidence="1">
    <location>
        <begin position="278"/>
        <end position="431"/>
    </location>
</feature>
<dbReference type="PROSITE" id="PS51257">
    <property type="entry name" value="PROKAR_LIPOPROTEIN"/>
    <property type="match status" value="1"/>
</dbReference>
<name>A0ABW9YDB3_9GAMM</name>
<feature type="compositionally biased region" description="Acidic residues" evidence="1">
    <location>
        <begin position="287"/>
        <end position="297"/>
    </location>
</feature>
<dbReference type="PANTHER" id="PTHR10199:SF119">
    <property type="entry name" value="RE20510P"/>
    <property type="match status" value="1"/>
</dbReference>
<comment type="caution">
    <text evidence="2">The sequence shown here is derived from an EMBL/GenBank/DDBJ whole genome shotgun (WGS) entry which is preliminary data.</text>
</comment>
<reference evidence="2 3" key="1">
    <citation type="journal article" date="2017" name="Int. J. Syst. Evol. Microbiol.">
        <title>Photobacterium alginatilyticum sp. nov., a marine bacterium isolated from bottom seawater.</title>
        <authorList>
            <person name="Wang X."/>
            <person name="Wang Y."/>
            <person name="Yang X."/>
            <person name="Sun H."/>
            <person name="Li B."/>
            <person name="Zhang X.H."/>
        </authorList>
    </citation>
    <scope>NUCLEOTIDE SEQUENCE [LARGE SCALE GENOMIC DNA]</scope>
    <source>
        <strain evidence="2 3">P03D4</strain>
    </source>
</reference>
<feature type="compositionally biased region" description="Basic and acidic residues" evidence="1">
    <location>
        <begin position="316"/>
        <end position="333"/>
    </location>
</feature>
<dbReference type="PANTHER" id="PTHR10199">
    <property type="entry name" value="THROMBOSPONDIN"/>
    <property type="match status" value="1"/>
</dbReference>
<protein>
    <recommendedName>
        <fullName evidence="4">Thrombospondin</fullName>
    </recommendedName>
</protein>
<evidence type="ECO:0000256" key="1">
    <source>
        <dbReference type="SAM" id="MobiDB-lite"/>
    </source>
</evidence>
<proteinExistence type="predicted"/>
<keyword evidence="3" id="KW-1185">Reference proteome</keyword>
<evidence type="ECO:0000313" key="3">
    <source>
        <dbReference type="Proteomes" id="UP000738517"/>
    </source>
</evidence>
<sequence>MNISKVALAISAAFIISGCGGSDSGESGKITPKPPTVPTQVENKSLSVTVIDGYLEGATVWLDKKENQNFMPDGDELQAVTNKQGVVVFNDIDPESLDKYVLVAKATAGKTIDQDNGKTVANSFYLTAPLIVGENVQLRTFKQSATYSSVVTPLTTLVEMKLRQSGSAASAASITEASKQVAAELGLNADNAQVVLSDFKKLSSVEAAKVEQAAVSLVVAGAMPTTLDELAAQADIVLGRSGTVTSSVKDAGSDEIVIYDADAADSVKVVKKADSDGDGVIDALDAFPDDDTEWYDSDGDKVGNNADTDDDGDGHDDDKDAFPLEPSEHKDADSDGIGNNEDPNDDNDSVLDNKDAFPEDPSEDTDTDTDGIGNNKDTDDDGDGVDDTDDRFPLNGNESADTDNDGIGNNSDDDDDGDGYIDSQDNEPLNKLVIPETFNACLETLPDYPEGTAARPDGSNSLLYTISKLNNGQTERSQSTQTERYVGQRVGLPDGNLAERTIDVTQIVTQTPGAQAGVWNPGFELSYVDADNQQYLGYEDVFRRWWGINLATNAPNDMTLKEKTTSWVDRIDHRSPEAAIRHEKISSVYVGKEIIDTLFGLREACVVQHDSEFKWNDAGKYSVESAKRYLDKDRIVVREEKDNLEYNLNSEGEPESEPSWGYTDSVKVLNGMIHNGVLYGQDPVTSHVPEDQPVTMAQCLADLPDADYERKKNDSLLFNMYRSGSKVDANSKEVETTEQYGTYEFVSLVDSGISWQGYEGLVESLLKGTFTSGYAFIERYFEHANGMMAGFEGRENGIDNIAWGHKNTLSQQRSVEGSYFIPEVHYHEASLLNPTEQKASFKQVQHVVFAGVEQVVDFALDRTVPACKYYSRLETTFYQADGSPLLDEANNPVKDFIDETVWRDNKGIINRDRKTQKWDYEHWYRRPAVKQ</sequence>
<accession>A0ABW9YDB3</accession>